<dbReference type="InterPro" id="IPR027417">
    <property type="entry name" value="P-loop_NTPase"/>
</dbReference>
<dbReference type="PANTHER" id="PTHR47959">
    <property type="entry name" value="ATP-DEPENDENT RNA HELICASE RHLE-RELATED"/>
    <property type="match status" value="1"/>
</dbReference>
<dbReference type="EMBL" id="KB206860">
    <property type="protein sequence ID" value="ELP87195.1"/>
    <property type="molecule type" value="Genomic_DNA"/>
</dbReference>
<protein>
    <submittedName>
        <fullName evidence="7">ATP-dependent RNA helicase DBP6, putative</fullName>
    </submittedName>
</protein>
<dbReference type="OrthoDB" id="3370at2759"/>
<dbReference type="InterPro" id="IPR050079">
    <property type="entry name" value="DEAD_box_RNA_helicase"/>
</dbReference>
<proteinExistence type="predicted"/>
<dbReference type="GO" id="GO:0016787">
    <property type="term" value="F:hydrolase activity"/>
    <property type="evidence" value="ECO:0007669"/>
    <property type="project" value="UniProtKB-KW"/>
</dbReference>
<name>A0A0A1TZW9_ENTIV</name>
<evidence type="ECO:0000256" key="4">
    <source>
        <dbReference type="ARBA" id="ARBA00022840"/>
    </source>
</evidence>
<dbReference type="GeneID" id="14886205"/>
<dbReference type="SMART" id="SM00487">
    <property type="entry name" value="DEXDc"/>
    <property type="match status" value="1"/>
</dbReference>
<evidence type="ECO:0000256" key="2">
    <source>
        <dbReference type="ARBA" id="ARBA00022801"/>
    </source>
</evidence>
<evidence type="ECO:0000313" key="7">
    <source>
        <dbReference type="EMBL" id="ELP87195.1"/>
    </source>
</evidence>
<keyword evidence="8" id="KW-1185">Reference proteome</keyword>
<dbReference type="SMART" id="SM00490">
    <property type="entry name" value="HELICc"/>
    <property type="match status" value="1"/>
</dbReference>
<dbReference type="GO" id="GO:0003724">
    <property type="term" value="F:RNA helicase activity"/>
    <property type="evidence" value="ECO:0007669"/>
    <property type="project" value="TreeGrafter"/>
</dbReference>
<gene>
    <name evidence="7" type="ORF">EIN_093520</name>
</gene>
<dbReference type="VEuPathDB" id="AmoebaDB:EIN_093520"/>
<dbReference type="Pfam" id="PF00270">
    <property type="entry name" value="DEAD"/>
    <property type="match status" value="1"/>
</dbReference>
<accession>A0A0A1TZW9</accession>
<dbReference type="GO" id="GO:0005829">
    <property type="term" value="C:cytosol"/>
    <property type="evidence" value="ECO:0007669"/>
    <property type="project" value="TreeGrafter"/>
</dbReference>
<dbReference type="CDD" id="cd18787">
    <property type="entry name" value="SF2_C_DEAD"/>
    <property type="match status" value="1"/>
</dbReference>
<keyword evidence="2" id="KW-0378">Hydrolase</keyword>
<dbReference type="GO" id="GO:0003676">
    <property type="term" value="F:nucleic acid binding"/>
    <property type="evidence" value="ECO:0007669"/>
    <property type="project" value="InterPro"/>
</dbReference>
<dbReference type="PROSITE" id="PS51194">
    <property type="entry name" value="HELICASE_CTER"/>
    <property type="match status" value="1"/>
</dbReference>
<evidence type="ECO:0000256" key="3">
    <source>
        <dbReference type="ARBA" id="ARBA00022806"/>
    </source>
</evidence>
<dbReference type="SUPFAM" id="SSF52540">
    <property type="entry name" value="P-loop containing nucleoside triphosphate hydrolases"/>
    <property type="match status" value="1"/>
</dbReference>
<dbReference type="AlphaFoldDB" id="A0A0A1TZW9"/>
<dbReference type="InterPro" id="IPR001650">
    <property type="entry name" value="Helicase_C-like"/>
</dbReference>
<evidence type="ECO:0000259" key="6">
    <source>
        <dbReference type="PROSITE" id="PS51194"/>
    </source>
</evidence>
<evidence type="ECO:0000256" key="1">
    <source>
        <dbReference type="ARBA" id="ARBA00022741"/>
    </source>
</evidence>
<dbReference type="RefSeq" id="XP_004253966.1">
    <property type="nucleotide sequence ID" value="XM_004253918.1"/>
</dbReference>
<feature type="domain" description="Helicase C-terminal" evidence="6">
    <location>
        <begin position="276"/>
        <end position="430"/>
    </location>
</feature>
<feature type="domain" description="Helicase ATP-binding" evidence="5">
    <location>
        <begin position="51"/>
        <end position="240"/>
    </location>
</feature>
<evidence type="ECO:0000313" key="8">
    <source>
        <dbReference type="Proteomes" id="UP000014680"/>
    </source>
</evidence>
<dbReference type="PROSITE" id="PS51192">
    <property type="entry name" value="HELICASE_ATP_BIND_1"/>
    <property type="match status" value="1"/>
</dbReference>
<dbReference type="GO" id="GO:0005524">
    <property type="term" value="F:ATP binding"/>
    <property type="evidence" value="ECO:0007669"/>
    <property type="project" value="UniProtKB-KW"/>
</dbReference>
<keyword evidence="4" id="KW-0067">ATP-binding</keyword>
<evidence type="ECO:0000259" key="5">
    <source>
        <dbReference type="PROSITE" id="PS51192"/>
    </source>
</evidence>
<dbReference type="Gene3D" id="3.40.50.300">
    <property type="entry name" value="P-loop containing nucleotide triphosphate hydrolases"/>
    <property type="match status" value="2"/>
</dbReference>
<keyword evidence="1" id="KW-0547">Nucleotide-binding</keyword>
<organism evidence="7 8">
    <name type="scientific">Entamoeba invadens IP1</name>
    <dbReference type="NCBI Taxonomy" id="370355"/>
    <lineage>
        <taxon>Eukaryota</taxon>
        <taxon>Amoebozoa</taxon>
        <taxon>Evosea</taxon>
        <taxon>Archamoebae</taxon>
        <taxon>Mastigamoebida</taxon>
        <taxon>Entamoebidae</taxon>
        <taxon>Entamoeba</taxon>
    </lineage>
</organism>
<reference evidence="7 8" key="1">
    <citation type="submission" date="2012-10" db="EMBL/GenBank/DDBJ databases">
        <authorList>
            <person name="Zafar N."/>
            <person name="Inman J."/>
            <person name="Hall N."/>
            <person name="Lorenzi H."/>
            <person name="Caler E."/>
        </authorList>
    </citation>
    <scope>NUCLEOTIDE SEQUENCE [LARGE SCALE GENOMIC DNA]</scope>
    <source>
        <strain evidence="7 8">IP1</strain>
    </source>
</reference>
<dbReference type="PANTHER" id="PTHR47959:SF1">
    <property type="entry name" value="ATP-DEPENDENT RNA HELICASE DBPA"/>
    <property type="match status" value="1"/>
</dbReference>
<dbReference type="OMA" id="IMDIVSH"/>
<sequence>MDIENEEEFKWDEVVAADTITPTHKLSPDVLEILKKNGIDQLYPMQEVILEFISSTETDIAVRAPTGSGKTLSYTIPMFEYVNPLIQHVQVIVLTPTYPLAVQVANVIRPLMSTIKVSVKCFGEGSIDSENYCSSQIVVTTNFRLVSHLANKTLDLRWLSTVIYDETDKLLTHPLMHSMVEMLKPSFVPPHLLCVINDPEKSVIEPSGLGIPFRSMLFSATLSSSPRFFKILKMNRPMLLDFQSSFERKEDDQKYTLNKQITNIVTGISSMSRDVVLLALLKDTSKRYIVFCNSTVRAFLVFKLIRAMGEYFHLEKNKVQCCHGMMNPKKKVKLLQRFESKQVSIFVTTDTLSRGIDYKDVDMVINYDAPNTTALYVHRAGRCGRSQKAGCCHSLIYKEEEPTIKKSIYSSGGKPIFRPVDVPQDLKDAYKKAADEIENDKSVIEFTKNKK</sequence>
<dbReference type="Proteomes" id="UP000014680">
    <property type="component" value="Unassembled WGS sequence"/>
</dbReference>
<dbReference type="Pfam" id="PF00271">
    <property type="entry name" value="Helicase_C"/>
    <property type="match status" value="1"/>
</dbReference>
<dbReference type="InterPro" id="IPR011545">
    <property type="entry name" value="DEAD/DEAH_box_helicase_dom"/>
</dbReference>
<keyword evidence="3 7" id="KW-0347">Helicase</keyword>
<dbReference type="InterPro" id="IPR014001">
    <property type="entry name" value="Helicase_ATP-bd"/>
</dbReference>
<dbReference type="KEGG" id="eiv:EIN_093520"/>